<evidence type="ECO:0000256" key="1">
    <source>
        <dbReference type="ARBA" id="ARBA00004651"/>
    </source>
</evidence>
<feature type="transmembrane region" description="Helical" evidence="8">
    <location>
        <begin position="1009"/>
        <end position="1035"/>
    </location>
</feature>
<feature type="transmembrane region" description="Helical" evidence="8">
    <location>
        <begin position="449"/>
        <end position="470"/>
    </location>
</feature>
<protein>
    <submittedName>
        <fullName evidence="9">CusA/CzcA family heavy metal efflux RND transporter</fullName>
    </submittedName>
</protein>
<evidence type="ECO:0000256" key="4">
    <source>
        <dbReference type="ARBA" id="ARBA00022475"/>
    </source>
</evidence>
<dbReference type="Proteomes" id="UP000219559">
    <property type="component" value="Unassembled WGS sequence"/>
</dbReference>
<keyword evidence="4" id="KW-1003">Cell membrane</keyword>
<feature type="transmembrane region" description="Helical" evidence="8">
    <location>
        <begin position="344"/>
        <end position="360"/>
    </location>
</feature>
<gene>
    <name evidence="9" type="ORF">B7P33_02405</name>
</gene>
<dbReference type="GO" id="GO:0042910">
    <property type="term" value="F:xenobiotic transmembrane transporter activity"/>
    <property type="evidence" value="ECO:0007669"/>
    <property type="project" value="TreeGrafter"/>
</dbReference>
<dbReference type="RefSeq" id="WP_097441690.1">
    <property type="nucleotide sequence ID" value="NZ_NBWU01000001.1"/>
</dbReference>
<feature type="transmembrane region" description="Helical" evidence="8">
    <location>
        <begin position="977"/>
        <end position="997"/>
    </location>
</feature>
<dbReference type="SUPFAM" id="SSF82866">
    <property type="entry name" value="Multidrug efflux transporter AcrB transmembrane domain"/>
    <property type="match status" value="2"/>
</dbReference>
<feature type="transmembrane region" description="Helical" evidence="8">
    <location>
        <begin position="906"/>
        <end position="925"/>
    </location>
</feature>
<dbReference type="PANTHER" id="PTHR32063:SF24">
    <property type="entry name" value="CATION EFFLUX SYSTEM (ACRB_ACRD_ACRF FAMILY)"/>
    <property type="match status" value="1"/>
</dbReference>
<dbReference type="PANTHER" id="PTHR32063">
    <property type="match status" value="1"/>
</dbReference>
<dbReference type="Gene3D" id="3.30.70.1440">
    <property type="entry name" value="Multidrug efflux transporter AcrB pore domain"/>
    <property type="match status" value="1"/>
</dbReference>
<dbReference type="GO" id="GO:0005886">
    <property type="term" value="C:plasma membrane"/>
    <property type="evidence" value="ECO:0007669"/>
    <property type="project" value="UniProtKB-SubCell"/>
</dbReference>
<evidence type="ECO:0000256" key="2">
    <source>
        <dbReference type="ARBA" id="ARBA00010942"/>
    </source>
</evidence>
<dbReference type="GO" id="GO:0008324">
    <property type="term" value="F:monoatomic cation transmembrane transporter activity"/>
    <property type="evidence" value="ECO:0007669"/>
    <property type="project" value="InterPro"/>
</dbReference>
<dbReference type="NCBIfam" id="TIGR00914">
    <property type="entry name" value="2A0601"/>
    <property type="match status" value="1"/>
</dbReference>
<dbReference type="InterPro" id="IPR027463">
    <property type="entry name" value="AcrB_DN_DC_subdom"/>
</dbReference>
<dbReference type="Gene3D" id="3.30.2090.10">
    <property type="entry name" value="Multidrug efflux transporter AcrB TolC docking domain, DN and DC subdomains"/>
    <property type="match status" value="2"/>
</dbReference>
<feature type="transmembrane region" description="Helical" evidence="8">
    <location>
        <begin position="393"/>
        <end position="417"/>
    </location>
</feature>
<organism evidence="9 10">
    <name type="scientific">Sediminicola luteus</name>
    <dbReference type="NCBI Taxonomy" id="319238"/>
    <lineage>
        <taxon>Bacteria</taxon>
        <taxon>Pseudomonadati</taxon>
        <taxon>Bacteroidota</taxon>
        <taxon>Flavobacteriia</taxon>
        <taxon>Flavobacteriales</taxon>
        <taxon>Flavobacteriaceae</taxon>
        <taxon>Sediminicola</taxon>
    </lineage>
</organism>
<dbReference type="Gene3D" id="3.30.70.1430">
    <property type="entry name" value="Multidrug efflux transporter AcrB pore domain"/>
    <property type="match status" value="2"/>
</dbReference>
<keyword evidence="3" id="KW-0813">Transport</keyword>
<dbReference type="Gene3D" id="1.20.1600.10">
    <property type="entry name" value="Outer membrane efflux proteins (OEP)"/>
    <property type="match status" value="1"/>
</dbReference>
<evidence type="ECO:0000256" key="3">
    <source>
        <dbReference type="ARBA" id="ARBA00022448"/>
    </source>
</evidence>
<feature type="transmembrane region" description="Helical" evidence="8">
    <location>
        <begin position="1047"/>
        <end position="1063"/>
    </location>
</feature>
<evidence type="ECO:0000256" key="5">
    <source>
        <dbReference type="ARBA" id="ARBA00022692"/>
    </source>
</evidence>
<sequence length="1439" mass="158859">MLSAIIKASIRHRILVLLGTVAIIVFGLYALSRIPIGAVPDITNNQVQVITTSRNLSTQDMEQFITYAVELEMANLPGVKEIRSVSKFGLSVVTIVFEDKMGTYLPRQLIAEKIQSAQENIPEGFGKPEMGPISTGLGEIYQYTLDVRPEFAHKYSPTELRTIQDWVVKRQLSGIPGVVEVNTWGGFLKQYEVALDPAKLRALDITAHEVFRALEENNQVAGGGYIEKEEQAYFIRSEGLAGSLEDIGAIVVKNLENRPVYINDVAKVGYGHATRFGAITANGEGEKVLGQVMMLKDANSNQVIEAVKARVAEIGKTLPEGVYINGFLDRSELIAKTTDTVKENLILGCLIVIFVVILLLGNWRSGLLVASVIPLSLLFALGLMYIFGVDANLMSLGAIDFGIIIDGAVIIVEFISFQMAQRVDSMAHLQPQAARLERKKMAVEGAQKMMGSAIFGQWIILIVFIPILSLSGVEGKMFKPMALTFGFALIGAMLLCLTYVPVAASLILKPVTPNPKGISARLMRFLEAKYVIGLEKALAHKVKVLAVGALLLVVSIGIFSRMGGEFMPTLDEGDFVIQPVLPTGTSLAKTTEITTQIEKLLLERFPEVDQVVTRIGAAEVPTDPMSMEESDIIITLNDPGTWTTADTKDGLADAFKRALEEQMPDMEVEFTQPIEMRFNELITGVRADIAIKLFGEDLQVLANKAEAIGQAIANIPGAADISVEKIEGLPQMRVSFDRKKLARFGVSIGEINDLIAMGFAGKASGVVFEGEKRFDLVVRIPYQGRTDIEDLKRLYVPLPNGSQVPLAQLASISYSSGAAQISRDDTRRRAVIGVNVRNRDLQSVVDDVKARIESEVELPVGYSVQYGGQFENLQSAKDRLKIAVPVALLLIFIFLYFAFGSVRDAILVYSAIPLAAVGGILLLWFRDMPFSISAGVGFIALFGIAVLNGIVMIEHFKVLKKDADRSEGWIVTGAKDRLRAVLLTATAAALGFLPMAVSTSAGAEVQQPLATVVIGGLFTATLLTLFVLPVLYAYFHKGQKMRLNPQKATLLLLAFVPFMGGAQQQDRVLDSLLAHGLRSYKGLEIAELELQQTKALRATAFDLGKTELYWGEDQNNLGPNNQPLQVWGVGQEIPFPTRFFGQSKYLGQQLREKEIDKSLQEKEWRRALYLGYDEWGYVQARLQVFNLLDSLYSDFAHAAKRKFELGESNYLEQLTAKAEAREIQMTQKAQTHELEKVVRHLSTLAPTYEFGLAERGAYVRLAVDTVSFGFTHETDRLRVNNTMAVSARRLSQQALLPDLNATYFQGSNSSLEGTINGFQLGIKFPLFFHAQSGRIKAAKRVELAQQALFEKHSLEIKARKKELLAEFRKHSEALAYYESEGLELSNQLYLSAEMGYKNGELDYLQYLQTLHKAQRLRLAYLDALHAYNKAVIHLNYPSL</sequence>
<feature type="transmembrane region" description="Helical" evidence="8">
    <location>
        <begin position="544"/>
        <end position="562"/>
    </location>
</feature>
<keyword evidence="5 8" id="KW-0812">Transmembrane</keyword>
<dbReference type="Gene3D" id="1.20.1640.10">
    <property type="entry name" value="Multidrug efflux transporter AcrB transmembrane domain"/>
    <property type="match status" value="2"/>
</dbReference>
<comment type="subcellular location">
    <subcellularLocation>
        <location evidence="1">Cell membrane</location>
        <topology evidence="1">Multi-pass membrane protein</topology>
    </subcellularLocation>
</comment>
<keyword evidence="7 8" id="KW-0472">Membrane</keyword>
<dbReference type="SUPFAM" id="SSF56954">
    <property type="entry name" value="Outer membrane efflux proteins (OEP)"/>
    <property type="match status" value="1"/>
</dbReference>
<dbReference type="Pfam" id="PF00873">
    <property type="entry name" value="ACR_tran"/>
    <property type="match status" value="1"/>
</dbReference>
<dbReference type="EMBL" id="NBWU01000001">
    <property type="protein sequence ID" value="PCE66168.1"/>
    <property type="molecule type" value="Genomic_DNA"/>
</dbReference>
<dbReference type="InterPro" id="IPR004763">
    <property type="entry name" value="CusA-like"/>
</dbReference>
<dbReference type="OrthoDB" id="9758757at2"/>
<dbReference type="Gene3D" id="3.30.70.1320">
    <property type="entry name" value="Multidrug efflux transporter AcrB pore domain like"/>
    <property type="match status" value="1"/>
</dbReference>
<dbReference type="InterPro" id="IPR001036">
    <property type="entry name" value="Acrflvin-R"/>
</dbReference>
<feature type="transmembrane region" description="Helical" evidence="8">
    <location>
        <begin position="482"/>
        <end position="508"/>
    </location>
</feature>
<dbReference type="PRINTS" id="PR00702">
    <property type="entry name" value="ACRIFLAVINRP"/>
</dbReference>
<evidence type="ECO:0000256" key="7">
    <source>
        <dbReference type="ARBA" id="ARBA00023136"/>
    </source>
</evidence>
<keyword evidence="10" id="KW-1185">Reference proteome</keyword>
<dbReference type="SUPFAM" id="SSF82693">
    <property type="entry name" value="Multidrug efflux transporter AcrB pore domain, PN1, PN2, PC1 and PC2 subdomains"/>
    <property type="match status" value="3"/>
</dbReference>
<evidence type="ECO:0000313" key="10">
    <source>
        <dbReference type="Proteomes" id="UP000219559"/>
    </source>
</evidence>
<reference evidence="9 10" key="1">
    <citation type="submission" date="2017-04" db="EMBL/GenBank/DDBJ databases">
        <title>A new member of the family Flavobacteriaceae isolated from ascidians.</title>
        <authorList>
            <person name="Chen L."/>
        </authorList>
    </citation>
    <scope>NUCLEOTIDE SEQUENCE [LARGE SCALE GENOMIC DNA]</scope>
    <source>
        <strain evidence="9 10">HQA918</strain>
    </source>
</reference>
<comment type="similarity">
    <text evidence="2">Belongs to the resistance-nodulation-cell division (RND) (TC 2.A.6) family.</text>
</comment>
<dbReference type="GO" id="GO:0015562">
    <property type="term" value="F:efflux transmembrane transporter activity"/>
    <property type="evidence" value="ECO:0007669"/>
    <property type="project" value="InterPro"/>
</dbReference>
<keyword evidence="6 8" id="KW-1133">Transmembrane helix</keyword>
<dbReference type="SUPFAM" id="SSF82714">
    <property type="entry name" value="Multidrug efflux transporter AcrB TolC docking domain, DN and DC subdomains"/>
    <property type="match status" value="2"/>
</dbReference>
<accession>A0A2A4GDU6</accession>
<comment type="caution">
    <text evidence="9">The sequence shown here is derived from an EMBL/GenBank/DDBJ whole genome shotgun (WGS) entry which is preliminary data.</text>
</comment>
<feature type="transmembrane region" description="Helical" evidence="8">
    <location>
        <begin position="931"/>
        <end position="956"/>
    </location>
</feature>
<feature type="transmembrane region" description="Helical" evidence="8">
    <location>
        <begin position="12"/>
        <end position="31"/>
    </location>
</feature>
<proteinExistence type="inferred from homology"/>
<evidence type="ECO:0000256" key="6">
    <source>
        <dbReference type="ARBA" id="ARBA00022989"/>
    </source>
</evidence>
<feature type="transmembrane region" description="Helical" evidence="8">
    <location>
        <begin position="367"/>
        <end position="387"/>
    </location>
</feature>
<evidence type="ECO:0000256" key="8">
    <source>
        <dbReference type="SAM" id="Phobius"/>
    </source>
</evidence>
<name>A0A2A4GDU6_9FLAO</name>
<feature type="transmembrane region" description="Helical" evidence="8">
    <location>
        <begin position="882"/>
        <end position="899"/>
    </location>
</feature>
<evidence type="ECO:0000313" key="9">
    <source>
        <dbReference type="EMBL" id="PCE66168.1"/>
    </source>
</evidence>